<organism evidence="1">
    <name type="scientific">Caldilineaceae bacterium SB0664_bin_27</name>
    <dbReference type="NCBI Taxonomy" id="2605260"/>
    <lineage>
        <taxon>Bacteria</taxon>
        <taxon>Bacillati</taxon>
        <taxon>Chloroflexota</taxon>
        <taxon>Caldilineae</taxon>
        <taxon>Caldilineales</taxon>
        <taxon>Caldilineaceae</taxon>
    </lineage>
</organism>
<sequence length="404" mass="45971">MDKGKSQAKAVAPTQKSLFNAGKRTNKGIADRDESHFSFLNRSAWKSVGIARRTLENWFSVLPESKKEDIRSRFRIDERQHHGALLELAIHQLLNLICTGVQVDPSFNNLTPDFAATYEGTKLVVECTVTQETDQDFNATQREVRIKKAIDSIDTGRFLLSWDLLSAGEKQPPTGVLCGKIKRWVDSLDADEEMLRFERSHRTNSMEWRQDGWEIHFEALPVHSYPTQERVKRAIGIEYGGGGWRQDDVRLKKALTKKAAKYRHLELPFLVVLSSASVYVYEQDLIEALLGHTVLVGCFRPQGIEPDFQPRHEFDGLFGSPSKPKNRHLSAILFKPRIGVWTLCAYDAPWLLIHHPWAEYPLPLGMFPFATEWIPKAGEFAKVRPTVTLNAVLGLADPWPGMER</sequence>
<reference evidence="1" key="1">
    <citation type="submission" date="2019-09" db="EMBL/GenBank/DDBJ databases">
        <title>Characterisation of the sponge microbiome using genome-centric metagenomics.</title>
        <authorList>
            <person name="Engelberts J.P."/>
            <person name="Robbins S.J."/>
            <person name="De Goeij J.M."/>
            <person name="Aranda M."/>
            <person name="Bell S.C."/>
            <person name="Webster N.S."/>
        </authorList>
    </citation>
    <scope>NUCLEOTIDE SEQUENCE</scope>
    <source>
        <strain evidence="1">SB0664_bin_27</strain>
    </source>
</reference>
<proteinExistence type="predicted"/>
<comment type="caution">
    <text evidence="1">The sequence shown here is derived from an EMBL/GenBank/DDBJ whole genome shotgun (WGS) entry which is preliminary data.</text>
</comment>
<gene>
    <name evidence="1" type="ORF">F4Y42_17275</name>
</gene>
<dbReference type="AlphaFoldDB" id="A0A6B0YVV0"/>
<accession>A0A6B0YVV0</accession>
<name>A0A6B0YVV0_9CHLR</name>
<evidence type="ECO:0000313" key="1">
    <source>
        <dbReference type="EMBL" id="MXY95196.1"/>
    </source>
</evidence>
<dbReference type="EMBL" id="VXRG01000139">
    <property type="protein sequence ID" value="MXY95196.1"/>
    <property type="molecule type" value="Genomic_DNA"/>
</dbReference>
<protein>
    <submittedName>
        <fullName evidence="1">Uncharacterized protein</fullName>
    </submittedName>
</protein>